<name>A0ABN8APM2_9PROT</name>
<reference evidence="1 2" key="1">
    <citation type="submission" date="2021-10" db="EMBL/GenBank/DDBJ databases">
        <authorList>
            <person name="Koch H."/>
        </authorList>
    </citation>
    <scope>NUCLEOTIDE SEQUENCE [LARGE SCALE GENOMIC DNA]</scope>
    <source>
        <strain evidence="1">6680</strain>
    </source>
</reference>
<accession>A0ABN8APM2</accession>
<organism evidence="1 2">
    <name type="scientific">Candidatus Nitrotoga arctica</name>
    <dbReference type="NCBI Taxonomy" id="453162"/>
    <lineage>
        <taxon>Bacteria</taxon>
        <taxon>Pseudomonadati</taxon>
        <taxon>Pseudomonadota</taxon>
        <taxon>Betaproteobacteria</taxon>
        <taxon>Nitrosomonadales</taxon>
        <taxon>Gallionellaceae</taxon>
        <taxon>Candidatus Nitrotoga</taxon>
    </lineage>
</organism>
<proteinExistence type="predicted"/>
<gene>
    <name evidence="1" type="ORF">NTG6680_2406</name>
</gene>
<evidence type="ECO:0000313" key="2">
    <source>
        <dbReference type="Proteomes" id="UP000839052"/>
    </source>
</evidence>
<dbReference type="Proteomes" id="UP000839052">
    <property type="component" value="Chromosome"/>
</dbReference>
<sequence>MLIKEPRFLRHWPNSLVFSRKKQDLISLMVMLEVSYSMLSRSVGLYKQKDSPPC</sequence>
<keyword evidence="2" id="KW-1185">Reference proteome</keyword>
<dbReference type="EMBL" id="OU912926">
    <property type="protein sequence ID" value="CAG9933655.1"/>
    <property type="molecule type" value="Genomic_DNA"/>
</dbReference>
<protein>
    <submittedName>
        <fullName evidence="1">Uncharacterized protein</fullName>
    </submittedName>
</protein>
<evidence type="ECO:0000313" key="1">
    <source>
        <dbReference type="EMBL" id="CAG9933655.1"/>
    </source>
</evidence>